<reference evidence="1 2" key="1">
    <citation type="submission" date="2012-10" db="EMBL/GenBank/DDBJ databases">
        <title>Draft Genome Sequence of Paenibacillus popilliae ATCC 14706T.</title>
        <authorList>
            <person name="Iiyama K."/>
            <person name="Mori K."/>
            <person name="Mon H."/>
            <person name="Chieda Y."/>
            <person name="Lee J.M."/>
            <person name="Kusakabe T."/>
            <person name="Tashiro K."/>
            <person name="Asano S."/>
            <person name="Yasunaga-Aoki C."/>
            <person name="Shimizu S."/>
        </authorList>
    </citation>
    <scope>NUCLEOTIDE SEQUENCE [LARGE SCALE GENOMIC DNA]</scope>
    <source>
        <strain evidence="1 2">ATCC 14706</strain>
    </source>
</reference>
<evidence type="ECO:0000313" key="2">
    <source>
        <dbReference type="Proteomes" id="UP000029453"/>
    </source>
</evidence>
<proteinExistence type="predicted"/>
<dbReference type="Proteomes" id="UP000029453">
    <property type="component" value="Unassembled WGS sequence"/>
</dbReference>
<gene>
    <name evidence="1" type="ORF">PPOP_3877</name>
</gene>
<name>M9LS20_PAEPP</name>
<organism evidence="1 2">
    <name type="scientific">Paenibacillus popilliae ATCC 14706</name>
    <dbReference type="NCBI Taxonomy" id="1212764"/>
    <lineage>
        <taxon>Bacteria</taxon>
        <taxon>Bacillati</taxon>
        <taxon>Bacillota</taxon>
        <taxon>Bacilli</taxon>
        <taxon>Bacillales</taxon>
        <taxon>Paenibacillaceae</taxon>
        <taxon>Paenibacillus</taxon>
    </lineage>
</organism>
<accession>M9LS20</accession>
<feature type="non-terminal residue" evidence="1">
    <location>
        <position position="27"/>
    </location>
</feature>
<evidence type="ECO:0000313" key="1">
    <source>
        <dbReference type="EMBL" id="GAC44471.1"/>
    </source>
</evidence>
<protein>
    <submittedName>
        <fullName evidence="1">Uncharacterized protein</fullName>
    </submittedName>
</protein>
<comment type="caution">
    <text evidence="1">The sequence shown here is derived from an EMBL/GenBank/DDBJ whole genome shotgun (WGS) entry which is preliminary data.</text>
</comment>
<dbReference type="EMBL" id="BALG01000511">
    <property type="protein sequence ID" value="GAC44471.1"/>
    <property type="molecule type" value="Genomic_DNA"/>
</dbReference>
<dbReference type="AlphaFoldDB" id="M9LS20"/>
<sequence>MSKLILNTDCMLYEMNGQALYSTRQVA</sequence>
<keyword evidence="2" id="KW-1185">Reference proteome</keyword>